<protein>
    <recommendedName>
        <fullName evidence="9">Flagellar transcriptional regulator FlhD</fullName>
    </recommendedName>
</protein>
<comment type="function">
    <text evidence="8 9">Functions in complex with FlhC as a master transcriptional regulator that regulates transcription of several flagellar and non-flagellar operons by binding to their promoter region. Activates expression of class 2 flagellar genes, including fliA, which is a flagellum-specific sigma factor that turns on the class 3 genes. Also regulates genes whose products function in a variety of physiological pathways.</text>
</comment>
<dbReference type="NCBIfam" id="NF002783">
    <property type="entry name" value="PRK02909.1-1"/>
    <property type="match status" value="1"/>
</dbReference>
<dbReference type="HAMAP" id="MF_00725">
    <property type="entry name" value="FlhD"/>
    <property type="match status" value="1"/>
</dbReference>
<keyword evidence="11" id="KW-1185">Reference proteome</keyword>
<reference evidence="10 11" key="1">
    <citation type="submission" date="2024-10" db="EMBL/GenBank/DDBJ databases">
        <authorList>
            <person name="Deangelis K."/>
            <person name="Huntemann M."/>
            <person name="Clum A."/>
            <person name="Wang J."/>
            <person name="Palaniappan K."/>
            <person name="Ritter S."/>
            <person name="Chen I.-M."/>
            <person name="Stamatis D."/>
            <person name="Reddy T."/>
            <person name="O'Malley R."/>
            <person name="Daum C."/>
            <person name="Ng V."/>
            <person name="Ivanova N."/>
            <person name="Kyrpides N."/>
            <person name="Woyke T."/>
        </authorList>
    </citation>
    <scope>NUCLEOTIDE SEQUENCE [LARGE SCALE GENOMIC DNA]</scope>
    <source>
        <strain evidence="10 11">GAS97</strain>
    </source>
</reference>
<organism evidence="10 11">
    <name type="scientific">Caballeronia udeis</name>
    <dbReference type="NCBI Taxonomy" id="1232866"/>
    <lineage>
        <taxon>Bacteria</taxon>
        <taxon>Pseudomonadati</taxon>
        <taxon>Pseudomonadota</taxon>
        <taxon>Betaproteobacteria</taxon>
        <taxon>Burkholderiales</taxon>
        <taxon>Burkholderiaceae</taxon>
        <taxon>Caballeronia</taxon>
    </lineage>
</organism>
<comment type="caution">
    <text evidence="10">The sequence shown here is derived from an EMBL/GenBank/DDBJ whole genome shotgun (WGS) entry which is preliminary data.</text>
</comment>
<keyword evidence="10" id="KW-0969">Cilium</keyword>
<keyword evidence="5 9" id="KW-1015">Disulfide bond</keyword>
<keyword evidence="4 9" id="KW-0238">DNA-binding</keyword>
<keyword evidence="1 9" id="KW-0963">Cytoplasm</keyword>
<keyword evidence="3 9" id="KW-0805">Transcription regulation</keyword>
<proteinExistence type="inferred from homology"/>
<evidence type="ECO:0000256" key="4">
    <source>
        <dbReference type="ARBA" id="ARBA00023125"/>
    </source>
</evidence>
<dbReference type="InterPro" id="IPR023559">
    <property type="entry name" value="Flagellar_FlhD"/>
</dbReference>
<evidence type="ECO:0000256" key="1">
    <source>
        <dbReference type="ARBA" id="ARBA00022490"/>
    </source>
</evidence>
<evidence type="ECO:0000256" key="6">
    <source>
        <dbReference type="ARBA" id="ARBA00023159"/>
    </source>
</evidence>
<feature type="disulfide bond" description="Interchain" evidence="9">
    <location>
        <position position="107"/>
    </location>
</feature>
<reference evidence="10 11" key="2">
    <citation type="submission" date="2024-11" db="EMBL/GenBank/DDBJ databases">
        <title>Using genomics to understand microbial adaptation to soil warming.</title>
        <authorList>
            <person name="Deangelis K.M. PhD."/>
        </authorList>
    </citation>
    <scope>NUCLEOTIDE SEQUENCE [LARGE SCALE GENOMIC DNA]</scope>
    <source>
        <strain evidence="10 11">GAS97</strain>
    </source>
</reference>
<dbReference type="EMBL" id="JBIYDN010000042">
    <property type="protein sequence ID" value="MFK4448034.1"/>
    <property type="molecule type" value="Genomic_DNA"/>
</dbReference>
<keyword evidence="10" id="KW-0282">Flagellum</keyword>
<dbReference type="Gene3D" id="1.10.4000.10">
    <property type="entry name" value="Flagellar transcriptional activator FlhD"/>
    <property type="match status" value="1"/>
</dbReference>
<name>A0ABW8MXG4_9BURK</name>
<evidence type="ECO:0000256" key="3">
    <source>
        <dbReference type="ARBA" id="ARBA00023015"/>
    </source>
</evidence>
<dbReference type="Proteomes" id="UP001620514">
    <property type="component" value="Unassembled WGS sequence"/>
</dbReference>
<evidence type="ECO:0000313" key="10">
    <source>
        <dbReference type="EMBL" id="MFK4448034.1"/>
    </source>
</evidence>
<keyword evidence="10" id="KW-0966">Cell projection</keyword>
<comment type="similarity">
    <text evidence="9">Belongs to the FlhD family.</text>
</comment>
<keyword evidence="2 9" id="KW-1005">Bacterial flagellum biogenesis</keyword>
<dbReference type="InterPro" id="IPR036194">
    <property type="entry name" value="FlhD_sf"/>
</dbReference>
<keyword evidence="6 9" id="KW-0010">Activator</keyword>
<keyword evidence="7 9" id="KW-0804">Transcription</keyword>
<comment type="subcellular location">
    <subcellularLocation>
        <location evidence="9">Cytoplasm</location>
    </subcellularLocation>
</comment>
<sequence length="147" mass="16389">MLNVDRNRRITQMLHYVTKRYASSRNLPGSVARLDLIAEGAVITFNDSSESIREINLSYIMLVQRLLQKDRSAGMLRLGLSKEVADILAALTLVQVVKFAASNHLLCSFRFNDHAMLSALTDSTHRADIAEEPAAVSMVRQQAVQFA</sequence>
<dbReference type="Pfam" id="PF05247">
    <property type="entry name" value="FlhD"/>
    <property type="match status" value="1"/>
</dbReference>
<evidence type="ECO:0000313" key="11">
    <source>
        <dbReference type="Proteomes" id="UP001620514"/>
    </source>
</evidence>
<dbReference type="SUPFAM" id="SSF63592">
    <property type="entry name" value="Flagellar transcriptional activator FlhD"/>
    <property type="match status" value="1"/>
</dbReference>
<accession>A0ABW8MXG4</accession>
<gene>
    <name evidence="9" type="primary">flhD</name>
    <name evidence="10" type="ORF">ABH943_008077</name>
</gene>
<evidence type="ECO:0000256" key="7">
    <source>
        <dbReference type="ARBA" id="ARBA00023163"/>
    </source>
</evidence>
<comment type="subunit">
    <text evidence="9">Homodimer; disulfide-linked. Forms a heterohexamer composed of two FlhC and four FlhD subunits. Each FlhC binds a FlhD dimer, forming a heterotrimer, and a hexamer assembles by dimerization of two heterotrimers.</text>
</comment>
<comment type="domain">
    <text evidence="9">The C-terminal region contains a putative helix-turn-helix (HTH) motif, suggesting that this region may bind DNA.</text>
</comment>
<evidence type="ECO:0000256" key="8">
    <source>
        <dbReference type="ARBA" id="ARBA00025431"/>
    </source>
</evidence>
<evidence type="ECO:0000256" key="5">
    <source>
        <dbReference type="ARBA" id="ARBA00023157"/>
    </source>
</evidence>
<evidence type="ECO:0000256" key="2">
    <source>
        <dbReference type="ARBA" id="ARBA00022795"/>
    </source>
</evidence>
<evidence type="ECO:0000256" key="9">
    <source>
        <dbReference type="HAMAP-Rule" id="MF_00725"/>
    </source>
</evidence>